<keyword evidence="11" id="KW-1185">Reference proteome</keyword>
<dbReference type="Gene3D" id="3.40.50.200">
    <property type="entry name" value="Peptidase S8/S53 domain"/>
    <property type="match status" value="1"/>
</dbReference>
<evidence type="ECO:0000256" key="3">
    <source>
        <dbReference type="ARBA" id="ARBA00022801"/>
    </source>
</evidence>
<dbReference type="Pfam" id="PF00082">
    <property type="entry name" value="Peptidase_S8"/>
    <property type="match status" value="1"/>
</dbReference>
<protein>
    <recommendedName>
        <fullName evidence="9">Peptidase S8/S53 domain-containing protein</fullName>
    </recommendedName>
</protein>
<dbReference type="InterPro" id="IPR036852">
    <property type="entry name" value="Peptidase_S8/S53_dom_sf"/>
</dbReference>
<comment type="caution">
    <text evidence="10">The sequence shown here is derived from an EMBL/GenBank/DDBJ whole genome shotgun (WGS) entry which is preliminary data.</text>
</comment>
<dbReference type="VEuPathDB" id="FungiDB:DFL_006948"/>
<feature type="domain" description="Peptidase S8/S53" evidence="9">
    <location>
        <begin position="206"/>
        <end position="474"/>
    </location>
</feature>
<dbReference type="PROSITE" id="PS00136">
    <property type="entry name" value="SUBTILASE_ASP"/>
    <property type="match status" value="1"/>
</dbReference>
<dbReference type="InterPro" id="IPR034193">
    <property type="entry name" value="PCSK9_ProteinaseK-like"/>
</dbReference>
<dbReference type="InterPro" id="IPR023828">
    <property type="entry name" value="Peptidase_S8_Ser-AS"/>
</dbReference>
<dbReference type="SUPFAM" id="SSF52743">
    <property type="entry name" value="Subtilisin-like"/>
    <property type="match status" value="1"/>
</dbReference>
<keyword evidence="8" id="KW-0732">Signal</keyword>
<dbReference type="RefSeq" id="XP_067488069.1">
    <property type="nucleotide sequence ID" value="XM_067636454.1"/>
</dbReference>
<feature type="signal peptide" evidence="8">
    <location>
        <begin position="1"/>
        <end position="16"/>
    </location>
</feature>
<dbReference type="PROSITE" id="PS51892">
    <property type="entry name" value="SUBTILASE"/>
    <property type="match status" value="1"/>
</dbReference>
<accession>A0A436ZUU1</accession>
<dbReference type="InterPro" id="IPR000209">
    <property type="entry name" value="Peptidase_S8/S53_dom"/>
</dbReference>
<feature type="compositionally biased region" description="Polar residues" evidence="7">
    <location>
        <begin position="27"/>
        <end position="39"/>
    </location>
</feature>
<evidence type="ECO:0000256" key="7">
    <source>
        <dbReference type="SAM" id="MobiDB-lite"/>
    </source>
</evidence>
<feature type="active site" description="Charge relay system" evidence="5">
    <location>
        <position position="250"/>
    </location>
</feature>
<evidence type="ECO:0000256" key="8">
    <source>
        <dbReference type="SAM" id="SignalP"/>
    </source>
</evidence>
<evidence type="ECO:0000259" key="9">
    <source>
        <dbReference type="Pfam" id="PF00082"/>
    </source>
</evidence>
<dbReference type="PROSITE" id="PS00138">
    <property type="entry name" value="SUBTILASE_SER"/>
    <property type="match status" value="1"/>
</dbReference>
<feature type="region of interest" description="Disordered" evidence="7">
    <location>
        <begin position="18"/>
        <end position="42"/>
    </location>
</feature>
<dbReference type="PRINTS" id="PR00723">
    <property type="entry name" value="SUBTILISIN"/>
</dbReference>
<keyword evidence="2 5" id="KW-0645">Protease</keyword>
<feature type="active site" description="Charge relay system" evidence="5">
    <location>
        <position position="436"/>
    </location>
</feature>
<evidence type="ECO:0000313" key="11">
    <source>
        <dbReference type="Proteomes" id="UP000283090"/>
    </source>
</evidence>
<evidence type="ECO:0000256" key="2">
    <source>
        <dbReference type="ARBA" id="ARBA00022670"/>
    </source>
</evidence>
<dbReference type="EMBL" id="SAEB01000009">
    <property type="protein sequence ID" value="RVD82525.1"/>
    <property type="molecule type" value="Genomic_DNA"/>
</dbReference>
<gene>
    <name evidence="10" type="ORF">DFL_006948</name>
</gene>
<dbReference type="OrthoDB" id="206201at2759"/>
<name>A0A436ZUU1_ARTFL</name>
<organism evidence="10 11">
    <name type="scientific">Arthrobotrys flagrans</name>
    <name type="common">Nematode-trapping fungus</name>
    <name type="synonym">Trichothecium flagrans</name>
    <dbReference type="NCBI Taxonomy" id="97331"/>
    <lineage>
        <taxon>Eukaryota</taxon>
        <taxon>Fungi</taxon>
        <taxon>Dikarya</taxon>
        <taxon>Ascomycota</taxon>
        <taxon>Pezizomycotina</taxon>
        <taxon>Orbiliomycetes</taxon>
        <taxon>Orbiliales</taxon>
        <taxon>Orbiliaceae</taxon>
        <taxon>Arthrobotrys</taxon>
    </lineage>
</organism>
<evidence type="ECO:0000256" key="1">
    <source>
        <dbReference type="ARBA" id="ARBA00011073"/>
    </source>
</evidence>
<dbReference type="GO" id="GO:0004252">
    <property type="term" value="F:serine-type endopeptidase activity"/>
    <property type="evidence" value="ECO:0007669"/>
    <property type="project" value="UniProtKB-UniRule"/>
</dbReference>
<dbReference type="AlphaFoldDB" id="A0A436ZUU1"/>
<evidence type="ECO:0000256" key="4">
    <source>
        <dbReference type="ARBA" id="ARBA00022825"/>
    </source>
</evidence>
<evidence type="ECO:0000256" key="6">
    <source>
        <dbReference type="RuleBase" id="RU003355"/>
    </source>
</evidence>
<keyword evidence="4 5" id="KW-0720">Serine protease</keyword>
<evidence type="ECO:0000256" key="5">
    <source>
        <dbReference type="PROSITE-ProRule" id="PRU01240"/>
    </source>
</evidence>
<dbReference type="PANTHER" id="PTHR43806">
    <property type="entry name" value="PEPTIDASE S8"/>
    <property type="match status" value="1"/>
</dbReference>
<dbReference type="STRING" id="97331.A0A436ZUU1"/>
<feature type="active site" description="Charge relay system" evidence="5">
    <location>
        <position position="215"/>
    </location>
</feature>
<dbReference type="GeneID" id="93589259"/>
<dbReference type="PANTHER" id="PTHR43806:SF11">
    <property type="entry name" value="CEREVISIN-RELATED"/>
    <property type="match status" value="1"/>
</dbReference>
<keyword evidence="3 5" id="KW-0378">Hydrolase</keyword>
<reference evidence="10 11" key="1">
    <citation type="submission" date="2019-01" db="EMBL/GenBank/DDBJ databases">
        <title>Intercellular communication is required for trap formation in the nematode-trapping fungus Duddingtonia flagrans.</title>
        <authorList>
            <person name="Youssar L."/>
            <person name="Wernet V."/>
            <person name="Hensel N."/>
            <person name="Hildebrandt H.-G."/>
            <person name="Fischer R."/>
        </authorList>
    </citation>
    <scope>NUCLEOTIDE SEQUENCE [LARGE SCALE GENOMIC DNA]</scope>
    <source>
        <strain evidence="10 11">CBS H-5679</strain>
    </source>
</reference>
<dbReference type="InterPro" id="IPR023827">
    <property type="entry name" value="Peptidase_S8_Asp-AS"/>
</dbReference>
<feature type="chain" id="PRO_5019494031" description="Peptidase S8/S53 domain-containing protein" evidence="8">
    <location>
        <begin position="17"/>
        <end position="493"/>
    </location>
</feature>
<sequence length="493" mass="52546">MRFFTIFSTFLLTASALPAPHNGEHPPTNTLPGSDTPTVPSGHPTKFTPYIFRFPRPQDGSAVVNTEDILTSLEPHGFNKSHLHHKYSAAMNGFAADMSDHCVKILKDMLPPSGVIIEPVVTYRVQAPLATYTPQLADSERFAAEHPVKKPRQAPAPGITSLQTQTNAPWGLQRISQREKIAGTFDEFSEEPEEPIFSYTFDESAGEGVDIYVIDTGINIEHKSFGGRADRQFTASGLETTEGVNDKAGHGTHCAGTTGSRGFGVAKKANIHAIKVMGKGGAGSSSDIIAGIEFMIERHQNRADDPNFRGSVASMSFGIDVDTTDPNSTSSGESSALLERIIMKAGAVGIHLVIAAGNQAVDACRVSPALLSNQLHNETEFQYLASAITVGATDINDKRADFSNYGPCITTYAPGSDILSTYIGGDEATKVSSGTSMAAPHVAGLVAYFLGQDQSLKTDVVGMKRKVMNTAGKGLLQNIDDAKDTKILAFNGV</sequence>
<dbReference type="InterPro" id="IPR015500">
    <property type="entry name" value="Peptidase_S8_subtilisin-rel"/>
</dbReference>
<comment type="similarity">
    <text evidence="1 5 6">Belongs to the peptidase S8 family.</text>
</comment>
<dbReference type="FunFam" id="3.40.50.200:FF:000007">
    <property type="entry name" value="Subtilisin-like serine protease"/>
    <property type="match status" value="1"/>
</dbReference>
<evidence type="ECO:0000313" key="10">
    <source>
        <dbReference type="EMBL" id="RVD82525.1"/>
    </source>
</evidence>
<dbReference type="Proteomes" id="UP000283090">
    <property type="component" value="Unassembled WGS sequence"/>
</dbReference>
<dbReference type="GO" id="GO:0006508">
    <property type="term" value="P:proteolysis"/>
    <property type="evidence" value="ECO:0007669"/>
    <property type="project" value="UniProtKB-KW"/>
</dbReference>
<dbReference type="CDD" id="cd04077">
    <property type="entry name" value="Peptidases_S8_PCSK9_ProteinaseK_like"/>
    <property type="match status" value="1"/>
</dbReference>
<dbReference type="InterPro" id="IPR050131">
    <property type="entry name" value="Peptidase_S8_subtilisin-like"/>
</dbReference>
<proteinExistence type="inferred from homology"/>